<dbReference type="InterPro" id="IPR036291">
    <property type="entry name" value="NAD(P)-bd_dom_sf"/>
</dbReference>
<dbReference type="Pfam" id="PF08240">
    <property type="entry name" value="ADH_N"/>
    <property type="match status" value="1"/>
</dbReference>
<feature type="domain" description="Alcohol dehydrogenase-like N-terminal" evidence="5">
    <location>
        <begin position="64"/>
        <end position="187"/>
    </location>
</feature>
<organism evidence="6 7">
    <name type="scientific">Thelonectria olida</name>
    <dbReference type="NCBI Taxonomy" id="1576542"/>
    <lineage>
        <taxon>Eukaryota</taxon>
        <taxon>Fungi</taxon>
        <taxon>Dikarya</taxon>
        <taxon>Ascomycota</taxon>
        <taxon>Pezizomycotina</taxon>
        <taxon>Sordariomycetes</taxon>
        <taxon>Hypocreomycetidae</taxon>
        <taxon>Hypocreales</taxon>
        <taxon>Nectriaceae</taxon>
        <taxon>Thelonectria</taxon>
    </lineage>
</organism>
<evidence type="ECO:0000313" key="7">
    <source>
        <dbReference type="Proteomes" id="UP000777438"/>
    </source>
</evidence>
<dbReference type="Gene3D" id="3.40.50.720">
    <property type="entry name" value="NAD(P)-binding Rossmann-like Domain"/>
    <property type="match status" value="1"/>
</dbReference>
<name>A0A9P9AGW0_9HYPO</name>
<comment type="cofactor">
    <cofactor evidence="1">
        <name>Zn(2+)</name>
        <dbReference type="ChEBI" id="CHEBI:29105"/>
    </cofactor>
</comment>
<dbReference type="GO" id="GO:0016491">
    <property type="term" value="F:oxidoreductase activity"/>
    <property type="evidence" value="ECO:0007669"/>
    <property type="project" value="UniProtKB-KW"/>
</dbReference>
<dbReference type="SUPFAM" id="SSF50129">
    <property type="entry name" value="GroES-like"/>
    <property type="match status" value="1"/>
</dbReference>
<comment type="caution">
    <text evidence="6">The sequence shown here is derived from an EMBL/GenBank/DDBJ whole genome shotgun (WGS) entry which is preliminary data.</text>
</comment>
<dbReference type="InterPro" id="IPR002328">
    <property type="entry name" value="ADH_Zn_CS"/>
</dbReference>
<keyword evidence="7" id="KW-1185">Reference proteome</keyword>
<evidence type="ECO:0000256" key="3">
    <source>
        <dbReference type="ARBA" id="ARBA00022833"/>
    </source>
</evidence>
<evidence type="ECO:0000259" key="5">
    <source>
        <dbReference type="Pfam" id="PF08240"/>
    </source>
</evidence>
<dbReference type="InterPro" id="IPR011032">
    <property type="entry name" value="GroES-like_sf"/>
</dbReference>
<sequence>MATSKLAYQVEKKILGHDDNAITQQDVSDPSKAGDPSETMKALAWMGKNKVQVVDVPRPKIMEDRDVILKVTGTTVCGSDLHLYHGTVIQLAEGDILGHEFCGVVDEIGPGVKGIEVGKRYVASFQIACGDCYYCKKKLSSQCEKTNSNTTEKAMYGGRTAGMFGYSHFTGGFAGGQAEYVRVPLGDVNLLEIPNDVPDEKALYISDVLATSYHCVQDTGVYEGDEVAIFGVGPIGQMAGIFALENGASKIIFVDTEPRLSFVHSRWPAEHKGKVHLVDYKKLSSGITSKETVVSKLKEVCGGRGPDVALECAAGEYPKGWAHWLEMAVGAETDTSEIINEMVESVRNYGRCGVTGVYVGYTNHFNIGSLMQRGIKLIGNGQAPVHMYWRELMDKLKTGKLDPLQMVSHRARVEDLDKVYAKFEAREDGMQKVFVETRFSFPRDPNSPELTTY</sequence>
<dbReference type="PANTHER" id="PTHR42813:SF1">
    <property type="entry name" value="DEHYDROGENASE, PUTATIVE (AFU_ORTHOLOGUE AFUA_5G03930)-RELATED"/>
    <property type="match status" value="1"/>
</dbReference>
<dbReference type="CDD" id="cd08283">
    <property type="entry name" value="FDH_like_1"/>
    <property type="match status" value="1"/>
</dbReference>
<keyword evidence="2" id="KW-0479">Metal-binding</keyword>
<dbReference type="Gene3D" id="3.90.180.10">
    <property type="entry name" value="Medium-chain alcohol dehydrogenases, catalytic domain"/>
    <property type="match status" value="1"/>
</dbReference>
<dbReference type="OrthoDB" id="3941538at2759"/>
<dbReference type="SUPFAM" id="SSF51735">
    <property type="entry name" value="NAD(P)-binding Rossmann-fold domains"/>
    <property type="match status" value="1"/>
</dbReference>
<evidence type="ECO:0000256" key="2">
    <source>
        <dbReference type="ARBA" id="ARBA00022723"/>
    </source>
</evidence>
<keyword evidence="3" id="KW-0862">Zinc</keyword>
<dbReference type="EMBL" id="JAGPYM010000030">
    <property type="protein sequence ID" value="KAH6877212.1"/>
    <property type="molecule type" value="Genomic_DNA"/>
</dbReference>
<evidence type="ECO:0000256" key="4">
    <source>
        <dbReference type="ARBA" id="ARBA00023002"/>
    </source>
</evidence>
<dbReference type="PROSITE" id="PS00059">
    <property type="entry name" value="ADH_ZINC"/>
    <property type="match status" value="1"/>
</dbReference>
<dbReference type="InterPro" id="IPR013154">
    <property type="entry name" value="ADH-like_N"/>
</dbReference>
<dbReference type="GO" id="GO:0008270">
    <property type="term" value="F:zinc ion binding"/>
    <property type="evidence" value="ECO:0007669"/>
    <property type="project" value="InterPro"/>
</dbReference>
<accession>A0A9P9AGW0</accession>
<dbReference type="PANTHER" id="PTHR42813">
    <property type="entry name" value="ZINC-TYPE ALCOHOL DEHYDROGENASE-LIKE"/>
    <property type="match status" value="1"/>
</dbReference>
<gene>
    <name evidence="6" type="ORF">B0T10DRAFT_520225</name>
</gene>
<dbReference type="AlphaFoldDB" id="A0A9P9AGW0"/>
<proteinExistence type="predicted"/>
<dbReference type="Proteomes" id="UP000777438">
    <property type="component" value="Unassembled WGS sequence"/>
</dbReference>
<keyword evidence="4" id="KW-0560">Oxidoreductase</keyword>
<reference evidence="6 7" key="1">
    <citation type="journal article" date="2021" name="Nat. Commun.">
        <title>Genetic determinants of endophytism in the Arabidopsis root mycobiome.</title>
        <authorList>
            <person name="Mesny F."/>
            <person name="Miyauchi S."/>
            <person name="Thiergart T."/>
            <person name="Pickel B."/>
            <person name="Atanasova L."/>
            <person name="Karlsson M."/>
            <person name="Huettel B."/>
            <person name="Barry K.W."/>
            <person name="Haridas S."/>
            <person name="Chen C."/>
            <person name="Bauer D."/>
            <person name="Andreopoulos W."/>
            <person name="Pangilinan J."/>
            <person name="LaButti K."/>
            <person name="Riley R."/>
            <person name="Lipzen A."/>
            <person name="Clum A."/>
            <person name="Drula E."/>
            <person name="Henrissat B."/>
            <person name="Kohler A."/>
            <person name="Grigoriev I.V."/>
            <person name="Martin F.M."/>
            <person name="Hacquard S."/>
        </authorList>
    </citation>
    <scope>NUCLEOTIDE SEQUENCE [LARGE SCALE GENOMIC DNA]</scope>
    <source>
        <strain evidence="6 7">MPI-CAGE-CH-0241</strain>
    </source>
</reference>
<evidence type="ECO:0000256" key="1">
    <source>
        <dbReference type="ARBA" id="ARBA00001947"/>
    </source>
</evidence>
<evidence type="ECO:0000313" key="6">
    <source>
        <dbReference type="EMBL" id="KAH6877212.1"/>
    </source>
</evidence>
<protein>
    <submittedName>
        <fullName evidence="6">Chaperonin 10-like protein</fullName>
    </submittedName>
</protein>